<evidence type="ECO:0000313" key="2">
    <source>
        <dbReference type="Proteomes" id="UP001161423"/>
    </source>
</evidence>
<keyword evidence="2" id="KW-1185">Reference proteome</keyword>
<evidence type="ECO:0000313" key="1">
    <source>
        <dbReference type="EMBL" id="GLP98663.1"/>
    </source>
</evidence>
<organism evidence="1 2">
    <name type="scientific">Methylophaga thalassica</name>
    <dbReference type="NCBI Taxonomy" id="40223"/>
    <lineage>
        <taxon>Bacteria</taxon>
        <taxon>Pseudomonadati</taxon>
        <taxon>Pseudomonadota</taxon>
        <taxon>Gammaproteobacteria</taxon>
        <taxon>Thiotrichales</taxon>
        <taxon>Piscirickettsiaceae</taxon>
        <taxon>Methylophaga</taxon>
    </lineage>
</organism>
<name>A0ABQ5TSG3_9GAMM</name>
<reference evidence="1" key="1">
    <citation type="journal article" date="2014" name="Int. J. Syst. Evol. Microbiol.">
        <title>Complete genome of a new Firmicutes species belonging to the dominant human colonic microbiota ('Ruminococcus bicirculans') reveals two chromosomes and a selective capacity to utilize plant glucans.</title>
        <authorList>
            <consortium name="NISC Comparative Sequencing Program"/>
            <person name="Wegmann U."/>
            <person name="Louis P."/>
            <person name="Goesmann A."/>
            <person name="Henrissat B."/>
            <person name="Duncan S.H."/>
            <person name="Flint H.J."/>
        </authorList>
    </citation>
    <scope>NUCLEOTIDE SEQUENCE</scope>
    <source>
        <strain evidence="1">NBRC 102424</strain>
    </source>
</reference>
<sequence>MEMNFINELVAKSSIIDMHKNQINKLEKRAICPRGYMLTAHYHYDDVRFSIHGKDSVLINPLLSIIDYKGMTRVSAYILVQEFKSLNS</sequence>
<dbReference type="EMBL" id="BSND01000003">
    <property type="protein sequence ID" value="GLP98663.1"/>
    <property type="molecule type" value="Genomic_DNA"/>
</dbReference>
<proteinExistence type="predicted"/>
<gene>
    <name evidence="1" type="ORF">GCM10007891_05170</name>
</gene>
<dbReference type="RefSeq" id="WP_284722322.1">
    <property type="nucleotide sequence ID" value="NZ_BSND01000003.1"/>
</dbReference>
<reference evidence="1" key="2">
    <citation type="submission" date="2023-01" db="EMBL/GenBank/DDBJ databases">
        <title>Draft genome sequence of Methylophaga thalassica strain NBRC 102424.</title>
        <authorList>
            <person name="Sun Q."/>
            <person name="Mori K."/>
        </authorList>
    </citation>
    <scope>NUCLEOTIDE SEQUENCE</scope>
    <source>
        <strain evidence="1">NBRC 102424</strain>
    </source>
</reference>
<comment type="caution">
    <text evidence="1">The sequence shown here is derived from an EMBL/GenBank/DDBJ whole genome shotgun (WGS) entry which is preliminary data.</text>
</comment>
<accession>A0ABQ5TSG3</accession>
<dbReference type="Proteomes" id="UP001161423">
    <property type="component" value="Unassembled WGS sequence"/>
</dbReference>
<protein>
    <submittedName>
        <fullName evidence="1">Uncharacterized protein</fullName>
    </submittedName>
</protein>